<evidence type="ECO:0000313" key="1">
    <source>
        <dbReference type="EMBL" id="GJE96941.1"/>
    </source>
</evidence>
<keyword evidence="2" id="KW-1185">Reference proteome</keyword>
<protein>
    <submittedName>
        <fullName evidence="1">Uncharacterized protein</fullName>
    </submittedName>
</protein>
<sequence length="265" mass="28713">MEAALPLRILSDIVLAASADAGHGGQLQRDFGLICASAAAIFYTSTAAILPSPRSSTNSPPTQISTDSDVSSIFSSSGRLAPYQQESARLEGLEEEALDEVRRLLELLFPRLLMLTIVRMFTDLINASLRREIMLEGIRLAVLRELSVYGLGTTATAFEPLQADLLPSLRRLHIPSDILCNSHSAPLRLALPHLAHIVVSSLRRGYTILQLIALHRCGRHIGVFVRDRRLVPARRAPTPPPAGSVGIAMCGPLDVAHVADTETLH</sequence>
<organism evidence="1 2">
    <name type="scientific">Phanerochaete sordida</name>
    <dbReference type="NCBI Taxonomy" id="48140"/>
    <lineage>
        <taxon>Eukaryota</taxon>
        <taxon>Fungi</taxon>
        <taxon>Dikarya</taxon>
        <taxon>Basidiomycota</taxon>
        <taxon>Agaricomycotina</taxon>
        <taxon>Agaricomycetes</taxon>
        <taxon>Polyporales</taxon>
        <taxon>Phanerochaetaceae</taxon>
        <taxon>Phanerochaete</taxon>
    </lineage>
</organism>
<dbReference type="Proteomes" id="UP000703269">
    <property type="component" value="Unassembled WGS sequence"/>
</dbReference>
<reference evidence="1 2" key="1">
    <citation type="submission" date="2021-08" db="EMBL/GenBank/DDBJ databases">
        <title>Draft Genome Sequence of Phanerochaete sordida strain YK-624.</title>
        <authorList>
            <person name="Mori T."/>
            <person name="Dohra H."/>
            <person name="Suzuki T."/>
            <person name="Kawagishi H."/>
            <person name="Hirai H."/>
        </authorList>
    </citation>
    <scope>NUCLEOTIDE SEQUENCE [LARGE SCALE GENOMIC DNA]</scope>
    <source>
        <strain evidence="1 2">YK-624</strain>
    </source>
</reference>
<proteinExistence type="predicted"/>
<dbReference type="EMBL" id="BPQB01000065">
    <property type="protein sequence ID" value="GJE96941.1"/>
    <property type="molecule type" value="Genomic_DNA"/>
</dbReference>
<accession>A0A9P3LIV9</accession>
<dbReference type="AlphaFoldDB" id="A0A9P3LIV9"/>
<name>A0A9P3LIV9_9APHY</name>
<evidence type="ECO:0000313" key="2">
    <source>
        <dbReference type="Proteomes" id="UP000703269"/>
    </source>
</evidence>
<gene>
    <name evidence="1" type="ORF">PsYK624_131500</name>
</gene>
<comment type="caution">
    <text evidence="1">The sequence shown here is derived from an EMBL/GenBank/DDBJ whole genome shotgun (WGS) entry which is preliminary data.</text>
</comment>